<feature type="transmembrane region" description="Helical" evidence="1">
    <location>
        <begin position="12"/>
        <end position="37"/>
    </location>
</feature>
<organism evidence="2 3">
    <name type="scientific">Wickerhamomyces pijperi</name>
    <name type="common">Yeast</name>
    <name type="synonym">Pichia pijperi</name>
    <dbReference type="NCBI Taxonomy" id="599730"/>
    <lineage>
        <taxon>Eukaryota</taxon>
        <taxon>Fungi</taxon>
        <taxon>Dikarya</taxon>
        <taxon>Ascomycota</taxon>
        <taxon>Saccharomycotina</taxon>
        <taxon>Saccharomycetes</taxon>
        <taxon>Phaffomycetales</taxon>
        <taxon>Wickerhamomycetaceae</taxon>
        <taxon>Wickerhamomyces</taxon>
    </lineage>
</organism>
<evidence type="ECO:0000313" key="2">
    <source>
        <dbReference type="EMBL" id="KAH3686147.1"/>
    </source>
</evidence>
<reference evidence="2" key="2">
    <citation type="submission" date="2021-01" db="EMBL/GenBank/DDBJ databases">
        <authorList>
            <person name="Schikora-Tamarit M.A."/>
        </authorList>
    </citation>
    <scope>NUCLEOTIDE SEQUENCE</scope>
    <source>
        <strain evidence="2">CBS2887</strain>
    </source>
</reference>
<comment type="caution">
    <text evidence="2">The sequence shown here is derived from an EMBL/GenBank/DDBJ whole genome shotgun (WGS) entry which is preliminary data.</text>
</comment>
<keyword evidence="3" id="KW-1185">Reference proteome</keyword>
<keyword evidence="1" id="KW-1133">Transmembrane helix</keyword>
<evidence type="ECO:0000256" key="1">
    <source>
        <dbReference type="SAM" id="Phobius"/>
    </source>
</evidence>
<sequence>GSNVGVGVTSGTVIVATVICSIGISITVVCIIVRLMVIAGSVESIRLNVDSSCSDSDSDDYADDEYYYYRSVVVRLALVGHMFDSAVDCTVHVEEAQVYRRLWLCRHCSRS</sequence>
<protein>
    <submittedName>
        <fullName evidence="2">Uncharacterized protein</fullName>
    </submittedName>
</protein>
<keyword evidence="1" id="KW-0812">Transmembrane</keyword>
<reference evidence="2" key="1">
    <citation type="journal article" date="2021" name="Open Biol.">
        <title>Shared evolutionary footprints suggest mitochondrial oxidative damage underlies multiple complex I losses in fungi.</title>
        <authorList>
            <person name="Schikora-Tamarit M.A."/>
            <person name="Marcet-Houben M."/>
            <person name="Nosek J."/>
            <person name="Gabaldon T."/>
        </authorList>
    </citation>
    <scope>NUCLEOTIDE SEQUENCE</scope>
    <source>
        <strain evidence="2">CBS2887</strain>
    </source>
</reference>
<dbReference type="AlphaFoldDB" id="A0A9P8Q860"/>
<keyword evidence="1" id="KW-0472">Membrane</keyword>
<name>A0A9P8Q860_WICPI</name>
<dbReference type="EMBL" id="JAEUBG010001587">
    <property type="protein sequence ID" value="KAH3686147.1"/>
    <property type="molecule type" value="Genomic_DNA"/>
</dbReference>
<evidence type="ECO:0000313" key="3">
    <source>
        <dbReference type="Proteomes" id="UP000774326"/>
    </source>
</evidence>
<dbReference type="Proteomes" id="UP000774326">
    <property type="component" value="Unassembled WGS sequence"/>
</dbReference>
<proteinExistence type="predicted"/>
<feature type="non-terminal residue" evidence="2">
    <location>
        <position position="1"/>
    </location>
</feature>
<gene>
    <name evidence="2" type="ORF">WICPIJ_002876</name>
</gene>
<accession>A0A9P8Q860</accession>